<evidence type="ECO:0000313" key="2">
    <source>
        <dbReference type="EMBL" id="KAA0196825.1"/>
    </source>
</evidence>
<evidence type="ECO:0000256" key="1">
    <source>
        <dbReference type="SAM" id="MobiDB-lite"/>
    </source>
</evidence>
<sequence>MDFCASLLPKKDILDIIQLASAKKQRKPLNDSRFNQSHLKSAVSPAYRDRTILFKDLTFDSQSVTPPLRTTSSPESVRIGTPVTTECASDFSSEQTSENFILPANFGQPLSVDKTGGISEEAGNLTRDDDDDDDHFEKFLQQHRERSIPTTDSDRSLDSFINDDESSLSASSEDNAFYNRLNNGQDKRDLVPSWSDSSFSTPGDASCIQSRIESSEFRKPLPRTKHLSLDKPRKAAQRSLQSSCQKIPATEVVKPIREDFLYSLYPIDSSPRSQSNRRRHPSAERFVRQFKANRDALAARLFRIYNETIFEEKLPTDLKISWNPRLLKTAGQCKYLKRQTIHSKGNKNIVSSFLSSVSSILLFFCEPHFITASMIIKPLCPNIGR</sequence>
<comment type="caution">
    <text evidence="2">The sequence shown here is derived from an EMBL/GenBank/DDBJ whole genome shotgun (WGS) entry which is preliminary data.</text>
</comment>
<name>A0A8E0VP98_9TREM</name>
<feature type="region of interest" description="Disordered" evidence="1">
    <location>
        <begin position="112"/>
        <end position="134"/>
    </location>
</feature>
<dbReference type="Proteomes" id="UP000728185">
    <property type="component" value="Unassembled WGS sequence"/>
</dbReference>
<dbReference type="AlphaFoldDB" id="A0A8E0VP98"/>
<reference evidence="2" key="1">
    <citation type="submission" date="2019-05" db="EMBL/GenBank/DDBJ databases">
        <title>Annotation for the trematode Fasciolopsis buski.</title>
        <authorList>
            <person name="Choi Y.-J."/>
        </authorList>
    </citation>
    <scope>NUCLEOTIDE SEQUENCE</scope>
    <source>
        <strain evidence="2">HT</strain>
        <tissue evidence="2">Whole worm</tissue>
    </source>
</reference>
<dbReference type="OrthoDB" id="20772at2759"/>
<proteinExistence type="predicted"/>
<feature type="region of interest" description="Disordered" evidence="1">
    <location>
        <begin position="211"/>
        <end position="242"/>
    </location>
</feature>
<evidence type="ECO:0000313" key="3">
    <source>
        <dbReference type="Proteomes" id="UP000728185"/>
    </source>
</evidence>
<protein>
    <submittedName>
        <fullName evidence="2">Uncharacterized protein</fullName>
    </submittedName>
</protein>
<organism evidence="2 3">
    <name type="scientific">Fasciolopsis buskii</name>
    <dbReference type="NCBI Taxonomy" id="27845"/>
    <lineage>
        <taxon>Eukaryota</taxon>
        <taxon>Metazoa</taxon>
        <taxon>Spiralia</taxon>
        <taxon>Lophotrochozoa</taxon>
        <taxon>Platyhelminthes</taxon>
        <taxon>Trematoda</taxon>
        <taxon>Digenea</taxon>
        <taxon>Plagiorchiida</taxon>
        <taxon>Echinostomata</taxon>
        <taxon>Echinostomatoidea</taxon>
        <taxon>Fasciolidae</taxon>
        <taxon>Fasciolopsis</taxon>
    </lineage>
</organism>
<gene>
    <name evidence="2" type="ORF">FBUS_10992</name>
</gene>
<dbReference type="EMBL" id="LUCM01002807">
    <property type="protein sequence ID" value="KAA0196825.1"/>
    <property type="molecule type" value="Genomic_DNA"/>
</dbReference>
<accession>A0A8E0VP98</accession>
<keyword evidence="3" id="KW-1185">Reference proteome</keyword>